<evidence type="ECO:0000313" key="4">
    <source>
        <dbReference type="EMBL" id="TDD59055.1"/>
    </source>
</evidence>
<keyword evidence="2" id="KW-0012">Acyltransferase</keyword>
<dbReference type="EMBL" id="SMKX01000041">
    <property type="protein sequence ID" value="TDD59055.1"/>
    <property type="molecule type" value="Genomic_DNA"/>
</dbReference>
<dbReference type="CDD" id="cd04301">
    <property type="entry name" value="NAT_SF"/>
    <property type="match status" value="1"/>
</dbReference>
<dbReference type="Gene3D" id="3.40.630.30">
    <property type="match status" value="1"/>
</dbReference>
<dbReference type="InterPro" id="IPR016181">
    <property type="entry name" value="Acyl_CoA_acyltransferase"/>
</dbReference>
<dbReference type="InterPro" id="IPR050832">
    <property type="entry name" value="Bact_Acetyltransf"/>
</dbReference>
<evidence type="ECO:0000259" key="3">
    <source>
        <dbReference type="PROSITE" id="PS51186"/>
    </source>
</evidence>
<dbReference type="GO" id="GO:0016747">
    <property type="term" value="F:acyltransferase activity, transferring groups other than amino-acyl groups"/>
    <property type="evidence" value="ECO:0007669"/>
    <property type="project" value="InterPro"/>
</dbReference>
<dbReference type="RefSeq" id="WP_132168322.1">
    <property type="nucleotide sequence ID" value="NZ_SMKX01000041.1"/>
</dbReference>
<evidence type="ECO:0000256" key="1">
    <source>
        <dbReference type="ARBA" id="ARBA00022679"/>
    </source>
</evidence>
<feature type="domain" description="N-acetyltransferase" evidence="3">
    <location>
        <begin position="8"/>
        <end position="152"/>
    </location>
</feature>
<evidence type="ECO:0000256" key="2">
    <source>
        <dbReference type="ARBA" id="ARBA00023315"/>
    </source>
</evidence>
<reference evidence="4 5" key="1">
    <citation type="submission" date="2019-03" db="EMBL/GenBank/DDBJ databases">
        <title>Draft genome sequences of novel Actinobacteria.</title>
        <authorList>
            <person name="Sahin N."/>
            <person name="Ay H."/>
            <person name="Saygin H."/>
        </authorList>
    </citation>
    <scope>NUCLEOTIDE SEQUENCE [LARGE SCALE GENOMIC DNA]</scope>
    <source>
        <strain evidence="4 5">JCM 13523</strain>
    </source>
</reference>
<gene>
    <name evidence="4" type="ORF">E1263_16790</name>
</gene>
<dbReference type="PANTHER" id="PTHR43877">
    <property type="entry name" value="AMINOALKYLPHOSPHONATE N-ACETYLTRANSFERASE-RELATED-RELATED"/>
    <property type="match status" value="1"/>
</dbReference>
<keyword evidence="5" id="KW-1185">Reference proteome</keyword>
<protein>
    <submittedName>
        <fullName evidence="4">GNAT family N-acetyltransferase</fullName>
    </submittedName>
</protein>
<dbReference type="OrthoDB" id="5173601at2"/>
<dbReference type="InterPro" id="IPR000182">
    <property type="entry name" value="GNAT_dom"/>
</dbReference>
<sequence>MYDVVVPMTIRGLTVDDLPTLGESPSKLVSMEIELQRAERGEVDYLAVCTPNGQPVGYGAVDFLKPPGGATLYQLTVLEQFQSCGIGTILIQALEQSIRARGIAFAELGIDDASPRPRALYERLGYVVSGTELGSWQIDTPAGPARYETTITLFRKPLGPPAPEWATTALPREIVRLLESPRTLAELSDVLGVTDARILWYLTKLAAADRVRETDGRWIRTQQGATDLATPPPTTDLLGSTTYDYQQAFADTAAGMFGTTYVQASGEHGGRVPYAQAVEFNQRLQALTAEYFAPDRIDRTASPKYGFHWVLTPTDLHPLA</sequence>
<organism evidence="4 5">
    <name type="scientific">Kribbella antibiotica</name>
    <dbReference type="NCBI Taxonomy" id="190195"/>
    <lineage>
        <taxon>Bacteria</taxon>
        <taxon>Bacillati</taxon>
        <taxon>Actinomycetota</taxon>
        <taxon>Actinomycetes</taxon>
        <taxon>Propionibacteriales</taxon>
        <taxon>Kribbellaceae</taxon>
        <taxon>Kribbella</taxon>
    </lineage>
</organism>
<dbReference type="PROSITE" id="PS51186">
    <property type="entry name" value="GNAT"/>
    <property type="match status" value="1"/>
</dbReference>
<comment type="caution">
    <text evidence="4">The sequence shown here is derived from an EMBL/GenBank/DDBJ whole genome shotgun (WGS) entry which is preliminary data.</text>
</comment>
<accession>A0A4R4ZKH4</accession>
<dbReference type="SUPFAM" id="SSF55729">
    <property type="entry name" value="Acyl-CoA N-acyltransferases (Nat)"/>
    <property type="match status" value="1"/>
</dbReference>
<proteinExistence type="predicted"/>
<dbReference type="AlphaFoldDB" id="A0A4R4ZKH4"/>
<keyword evidence="1 4" id="KW-0808">Transferase</keyword>
<name>A0A4R4ZKH4_9ACTN</name>
<evidence type="ECO:0000313" key="5">
    <source>
        <dbReference type="Proteomes" id="UP000295124"/>
    </source>
</evidence>
<dbReference type="Proteomes" id="UP000295124">
    <property type="component" value="Unassembled WGS sequence"/>
</dbReference>
<dbReference type="Pfam" id="PF00583">
    <property type="entry name" value="Acetyltransf_1"/>
    <property type="match status" value="1"/>
</dbReference>